<comment type="similarity">
    <text evidence="1">Belongs to the nitrile hydratase subunit alpha family.</text>
</comment>
<evidence type="ECO:0000256" key="4">
    <source>
        <dbReference type="ARBA" id="ARBA00023239"/>
    </source>
</evidence>
<dbReference type="InterPro" id="IPR004232">
    <property type="entry name" value="CN_Hdrtase_a/SCN_Hdrlase_g"/>
</dbReference>
<evidence type="ECO:0000256" key="3">
    <source>
        <dbReference type="ARBA" id="ARBA00022723"/>
    </source>
</evidence>
<accession>A0ABW3VIP0</accession>
<dbReference type="NCBIfam" id="TIGR01323">
    <property type="entry name" value="nitrile_alph"/>
    <property type="match status" value="1"/>
</dbReference>
<keyword evidence="3" id="KW-0479">Metal-binding</keyword>
<evidence type="ECO:0000313" key="7">
    <source>
        <dbReference type="EMBL" id="MFD1234931.1"/>
    </source>
</evidence>
<proteinExistence type="inferred from homology"/>
<dbReference type="RefSeq" id="WP_013678016.1">
    <property type="nucleotide sequence ID" value="NZ_BAABKS010000029.1"/>
</dbReference>
<evidence type="ECO:0000259" key="6">
    <source>
        <dbReference type="Pfam" id="PF02979"/>
    </source>
</evidence>
<reference evidence="8" key="1">
    <citation type="journal article" date="2019" name="Int. J. Syst. Evol. Microbiol.">
        <title>The Global Catalogue of Microorganisms (GCM) 10K type strain sequencing project: providing services to taxonomists for standard genome sequencing and annotation.</title>
        <authorList>
            <consortium name="The Broad Institute Genomics Platform"/>
            <consortium name="The Broad Institute Genome Sequencing Center for Infectious Disease"/>
            <person name="Wu L."/>
            <person name="Ma J."/>
        </authorList>
    </citation>
    <scope>NUCLEOTIDE SEQUENCE [LARGE SCALE GENOMIC DNA]</scope>
    <source>
        <strain evidence="8">CCUG 49018</strain>
    </source>
</reference>
<evidence type="ECO:0000256" key="1">
    <source>
        <dbReference type="ARBA" id="ARBA00009363"/>
    </source>
</evidence>
<organism evidence="7 8">
    <name type="scientific">Pseudonocardia benzenivorans</name>
    <dbReference type="NCBI Taxonomy" id="228005"/>
    <lineage>
        <taxon>Bacteria</taxon>
        <taxon>Bacillati</taxon>
        <taxon>Actinomycetota</taxon>
        <taxon>Actinomycetes</taxon>
        <taxon>Pseudonocardiales</taxon>
        <taxon>Pseudonocardiaceae</taxon>
        <taxon>Pseudonocardia</taxon>
    </lineage>
</organism>
<dbReference type="Pfam" id="PF02979">
    <property type="entry name" value="NHase_alpha"/>
    <property type="match status" value="1"/>
</dbReference>
<dbReference type="PIRSF" id="PIRSF001426">
    <property type="entry name" value="NHase_alpha"/>
    <property type="match status" value="1"/>
</dbReference>
<dbReference type="Proteomes" id="UP001597182">
    <property type="component" value="Unassembled WGS sequence"/>
</dbReference>
<comment type="catalytic activity">
    <reaction evidence="5">
        <text>an aliphatic primary amide = an aliphatic nitrile + H2O</text>
        <dbReference type="Rhea" id="RHEA:12673"/>
        <dbReference type="ChEBI" id="CHEBI:15377"/>
        <dbReference type="ChEBI" id="CHEBI:65285"/>
        <dbReference type="ChEBI" id="CHEBI:80291"/>
        <dbReference type="EC" id="4.2.1.84"/>
    </reaction>
</comment>
<gene>
    <name evidence="7" type="primary">nthA</name>
    <name evidence="7" type="ORF">ACFQ34_16690</name>
</gene>
<dbReference type="Gene3D" id="3.90.330.10">
    <property type="entry name" value="Nitrile hydratase alpha /Thiocyanate hydrolase gamma"/>
    <property type="match status" value="1"/>
</dbReference>
<dbReference type="InterPro" id="IPR023900">
    <property type="entry name" value="CN_Hdrtase_asu/SCN_Hdrlase_gsu"/>
</dbReference>
<dbReference type="SUPFAM" id="SSF56209">
    <property type="entry name" value="Nitrile hydratase alpha chain"/>
    <property type="match status" value="1"/>
</dbReference>
<dbReference type="GO" id="GO:0018822">
    <property type="term" value="F:nitrile hydratase activity"/>
    <property type="evidence" value="ECO:0007669"/>
    <property type="project" value="UniProtKB-EC"/>
</dbReference>
<evidence type="ECO:0000313" key="8">
    <source>
        <dbReference type="Proteomes" id="UP001597182"/>
    </source>
</evidence>
<sequence>MTTPEKLESGKLSWMSLDDVEARVRALESLLVERGLAESAAVDAVVNAFENDMGPMNGAKVVARAWTEPDFKEWLLRDATSAIGSMGFTGLQSEHLLAVENTDDVHNVIVCTLCSCYPWTLLGIPPAWFKYPQYRARVVKEPREVLKEFGVELGPEVRIDVWDTSAELRYLVLPQRPAGTEGWSAEQLAEIVSRDSMVGVALVSVPS</sequence>
<protein>
    <recommendedName>
        <fullName evidence="2">nitrile hydratase</fullName>
        <ecNumber evidence="2">4.2.1.84</ecNumber>
    </recommendedName>
</protein>
<keyword evidence="4 7" id="KW-0456">Lyase</keyword>
<dbReference type="InterPro" id="IPR018141">
    <property type="entry name" value="Nitrile_hydratase_asu"/>
</dbReference>
<dbReference type="InterPro" id="IPR036648">
    <property type="entry name" value="CN_Hdrase_a/SCN_Hdrase_g_sf"/>
</dbReference>
<keyword evidence="8" id="KW-1185">Reference proteome</keyword>
<name>A0ABW3VIP0_9PSEU</name>
<dbReference type="EC" id="4.2.1.84" evidence="2"/>
<evidence type="ECO:0000256" key="2">
    <source>
        <dbReference type="ARBA" id="ARBA00013079"/>
    </source>
</evidence>
<comment type="caution">
    <text evidence="7">The sequence shown here is derived from an EMBL/GenBank/DDBJ whole genome shotgun (WGS) entry which is preliminary data.</text>
</comment>
<feature type="domain" description="Nitrile hydratase alpha/Thiocyanate hydrolase gamma" evidence="6">
    <location>
        <begin position="19"/>
        <end position="201"/>
    </location>
</feature>
<dbReference type="EMBL" id="JBHTMB010000141">
    <property type="protein sequence ID" value="MFD1234931.1"/>
    <property type="molecule type" value="Genomic_DNA"/>
</dbReference>
<evidence type="ECO:0000256" key="5">
    <source>
        <dbReference type="ARBA" id="ARBA00044877"/>
    </source>
</evidence>